<proteinExistence type="predicted"/>
<sequence length="273" mass="30774">MAFLHINHPMAFIFGMCGNLSSFLVYLAPVPTFYRVYRKKSTEGFQSIPYVVALFSAMLWIYYASVKGNTVLLITINSFGCFIELIYISMYIHYAPRKGKIFTAKMMFLVNILLFGLIVVSTMLFTKGEGRATLLGWICVAFAVSVFVAPLSIMKRVIQTKSVEFMPFYLSLFLTLSALSWFAYGLVKLDKYVALPNVLGFLFGMAQMILYMIYKGEKKIIQEEKLADHIVSIIIPEGEGQGEATVKGKPDDNNNNMGRNATQEEVQMSQNVV</sequence>
<dbReference type="EMBL" id="CM037020">
    <property type="protein sequence ID" value="KAH7670181.1"/>
    <property type="molecule type" value="Genomic_DNA"/>
</dbReference>
<accession>A0ACB7V993</accession>
<protein>
    <submittedName>
        <fullName evidence="1">Bidirectional sugar transporter SWEET10-like protein</fullName>
    </submittedName>
</protein>
<reference evidence="2" key="1">
    <citation type="journal article" date="2022" name="Nat. Commun.">
        <title>Chromosome evolution and the genetic basis of agronomically important traits in greater yam.</title>
        <authorList>
            <person name="Bredeson J.V."/>
            <person name="Lyons J.B."/>
            <person name="Oniyinde I.O."/>
            <person name="Okereke N.R."/>
            <person name="Kolade O."/>
            <person name="Nnabue I."/>
            <person name="Nwadili C.O."/>
            <person name="Hribova E."/>
            <person name="Parker M."/>
            <person name="Nwogha J."/>
            <person name="Shu S."/>
            <person name="Carlson J."/>
            <person name="Kariba R."/>
            <person name="Muthemba S."/>
            <person name="Knop K."/>
            <person name="Barton G.J."/>
            <person name="Sherwood A.V."/>
            <person name="Lopez-Montes A."/>
            <person name="Asiedu R."/>
            <person name="Jamnadass R."/>
            <person name="Muchugi A."/>
            <person name="Goodstein D."/>
            <person name="Egesi C.N."/>
            <person name="Featherston J."/>
            <person name="Asfaw A."/>
            <person name="Simpson G.G."/>
            <person name="Dolezel J."/>
            <person name="Hendre P.S."/>
            <person name="Van Deynze A."/>
            <person name="Kumar P.L."/>
            <person name="Obidiegwu J.E."/>
            <person name="Bhattacharjee R."/>
            <person name="Rokhsar D.S."/>
        </authorList>
    </citation>
    <scope>NUCLEOTIDE SEQUENCE [LARGE SCALE GENOMIC DNA]</scope>
    <source>
        <strain evidence="2">cv. TDa95/00328</strain>
    </source>
</reference>
<evidence type="ECO:0000313" key="1">
    <source>
        <dbReference type="EMBL" id="KAH7670181.1"/>
    </source>
</evidence>
<organism evidence="1 2">
    <name type="scientific">Dioscorea alata</name>
    <name type="common">Purple yam</name>
    <dbReference type="NCBI Taxonomy" id="55571"/>
    <lineage>
        <taxon>Eukaryota</taxon>
        <taxon>Viridiplantae</taxon>
        <taxon>Streptophyta</taxon>
        <taxon>Embryophyta</taxon>
        <taxon>Tracheophyta</taxon>
        <taxon>Spermatophyta</taxon>
        <taxon>Magnoliopsida</taxon>
        <taxon>Liliopsida</taxon>
        <taxon>Dioscoreales</taxon>
        <taxon>Dioscoreaceae</taxon>
        <taxon>Dioscorea</taxon>
    </lineage>
</organism>
<comment type="caution">
    <text evidence="1">The sequence shown here is derived from an EMBL/GenBank/DDBJ whole genome shotgun (WGS) entry which is preliminary data.</text>
</comment>
<name>A0ACB7V993_DIOAL</name>
<keyword evidence="2" id="KW-1185">Reference proteome</keyword>
<evidence type="ECO:0000313" key="2">
    <source>
        <dbReference type="Proteomes" id="UP000827976"/>
    </source>
</evidence>
<gene>
    <name evidence="1" type="ORF">IHE45_10G008300</name>
</gene>
<dbReference type="Proteomes" id="UP000827976">
    <property type="component" value="Chromosome 10"/>
</dbReference>